<dbReference type="AlphaFoldDB" id="A0A1L7XX82"/>
<evidence type="ECO:0000256" key="1">
    <source>
        <dbReference type="SAM" id="MobiDB-lite"/>
    </source>
</evidence>
<keyword evidence="4" id="KW-1185">Reference proteome</keyword>
<feature type="transmembrane region" description="Helical" evidence="2">
    <location>
        <begin position="174"/>
        <end position="194"/>
    </location>
</feature>
<feature type="transmembrane region" description="Helical" evidence="2">
    <location>
        <begin position="106"/>
        <end position="125"/>
    </location>
</feature>
<name>A0A1L7XX82_9HELO</name>
<feature type="region of interest" description="Disordered" evidence="1">
    <location>
        <begin position="1"/>
        <end position="87"/>
    </location>
</feature>
<dbReference type="OrthoDB" id="3555540at2759"/>
<accession>A0A1L7XX82</accession>
<feature type="transmembrane region" description="Helical" evidence="2">
    <location>
        <begin position="131"/>
        <end position="153"/>
    </location>
</feature>
<dbReference type="EMBL" id="FJOG01000076">
    <property type="protein sequence ID" value="CZR69654.1"/>
    <property type="molecule type" value="Genomic_DNA"/>
</dbReference>
<dbReference type="Proteomes" id="UP000184330">
    <property type="component" value="Unassembled WGS sequence"/>
</dbReference>
<gene>
    <name evidence="3" type="ORF">PAC_19554</name>
</gene>
<reference evidence="3" key="1">
    <citation type="submission" date="2016-03" db="EMBL/GenBank/DDBJ databases">
        <authorList>
            <person name="Ploux O."/>
        </authorList>
    </citation>
    <scope>NUCLEOTIDE SEQUENCE [LARGE SCALE GENOMIC DNA]</scope>
    <source>
        <strain evidence="3">UAMH 11012</strain>
    </source>
</reference>
<feature type="compositionally biased region" description="Polar residues" evidence="1">
    <location>
        <begin position="1"/>
        <end position="36"/>
    </location>
</feature>
<keyword evidence="2" id="KW-0472">Membrane</keyword>
<evidence type="ECO:0000313" key="3">
    <source>
        <dbReference type="EMBL" id="CZR69654.1"/>
    </source>
</evidence>
<evidence type="ECO:0000256" key="2">
    <source>
        <dbReference type="SAM" id="Phobius"/>
    </source>
</evidence>
<keyword evidence="2" id="KW-0812">Transmembrane</keyword>
<organism evidence="3 4">
    <name type="scientific">Phialocephala subalpina</name>
    <dbReference type="NCBI Taxonomy" id="576137"/>
    <lineage>
        <taxon>Eukaryota</taxon>
        <taxon>Fungi</taxon>
        <taxon>Dikarya</taxon>
        <taxon>Ascomycota</taxon>
        <taxon>Pezizomycotina</taxon>
        <taxon>Leotiomycetes</taxon>
        <taxon>Helotiales</taxon>
        <taxon>Mollisiaceae</taxon>
        <taxon>Phialocephala</taxon>
        <taxon>Phialocephala fortinii species complex</taxon>
    </lineage>
</organism>
<keyword evidence="2" id="KW-1133">Transmembrane helix</keyword>
<proteinExistence type="predicted"/>
<feature type="compositionally biased region" description="Low complexity" evidence="1">
    <location>
        <begin position="47"/>
        <end position="78"/>
    </location>
</feature>
<protein>
    <submittedName>
        <fullName evidence="3">Uncharacterized protein</fullName>
    </submittedName>
</protein>
<sequence>MASQKPQASSTPPQTRASLHQQTTAPQMSQVPGLSSTKPNTPPPPLTTVCTNSSRFSTLATLSTKSTSTSGPPLLSNSNGPQNGPRRTLFEHLGNGLPSNYPNVGIVFRLVCVFIAFVTVLSIAARLPTKAAWFLIMIVGTICSLGLAIDYSWSYVSRRRRKVDFNYRPNLGNTIAVVLLTIPMFTVLYLRLWYPHLRKDILATTTDVVDNVGFPSVALFQRKDWSSQANLRSRHGGPSGSKCYLGWYNDSAPACSTLPPETFGNSTECTCKELWSNNDQVIEDFEWMNTSYRYIAFDSPSWLLSNTPTYMLLLQTFFDYNVTKAIADSSTYNPSLSLAIYDPALGMQRSFEQGYTRMRLINANGIVAVNVGLRIRQAPGQAPAYDYPLDIALSPATDLVCDTSTNLTYQYACHVSLFITIPNFERTITTRQKLMSWSDVVASAGAYFSFVQFLSWIISAQAFQG</sequence>
<evidence type="ECO:0000313" key="4">
    <source>
        <dbReference type="Proteomes" id="UP000184330"/>
    </source>
</evidence>